<accession>A0A1S8DE68</accession>
<comment type="caution">
    <text evidence="1">The sequence shown here is derived from an EMBL/GenBank/DDBJ whole genome shotgun (WGS) entry which is preliminary data.</text>
</comment>
<proteinExistence type="predicted"/>
<gene>
    <name evidence="1" type="ORF">BXT89_14505</name>
</gene>
<reference evidence="1 2" key="1">
    <citation type="submission" date="2017-01" db="EMBL/GenBank/DDBJ databases">
        <title>Draft genome sequence of Pseudomonas pachastrellae type strain CCUG 46540T from a deep sea.</title>
        <authorList>
            <person name="Gomila M."/>
            <person name="Mulet M."/>
            <person name="Lalucat J."/>
            <person name="Garcia-Valdes E."/>
        </authorList>
    </citation>
    <scope>NUCLEOTIDE SEQUENCE [LARGE SCALE GENOMIC DNA]</scope>
    <source>
        <strain evidence="1 2">CCUG 46540</strain>
    </source>
</reference>
<sequence length="624" mass="66085">MDFGGGNVTPVYETRYDQDGQPVQQLIGWMVDMSRPSSRIPTYQEVEVCYPARAAIPGTPGRIDIHENNGWNGGARSVKQVPVGSYFQVSLHLTSYGVSVGLSDGAFDHSYGHASHALVARPSGITPVEYGRDVAAEQPVGAVVRLVRREDGVRMIVDDAVIYDSPVRAAGKVYGDVTLYSVADFVDDPIIGAYHETGGTAALSVVTAFAEDAGGVAEVALESLALVQLDGLTLTGGICSLQVKSEASAHAVYAVGATSIFNATAELTGFVYVDGDGLVSNGVNAYGYGALGAGGMGMMGVTATAKPMFGRGELPPARGLGRLNREEALPTQGFGAFPAGSGVGRLKVLRRMQGAGSAGCAGKGSERFVMGGVAPAATSYQGTNWWQYMPSWMMDAGRVVVAHDQIILQGGALFVVAESLQVGEFVDVFLVVNFEIEEFVGVHADVPLSYIVQMAIEERLRISGSAADARREALQYAVNAVTGALSEYRNFGFKQFARMGGETYAITDAGLYRLGAEGDDGQTINAMIDFGASDFGTARSKRISSVYAGIATDGEVYLRVTGDDGKEAIYKAVGDGVERRARTAKGVTARHWRLRLELVDAAYADLDNVEIEIGVSQRRLRSGR</sequence>
<protein>
    <submittedName>
        <fullName evidence="1">Uncharacterized protein</fullName>
    </submittedName>
</protein>
<dbReference type="AlphaFoldDB" id="A0A1S8DE68"/>
<dbReference type="RefSeq" id="WP_083728396.1">
    <property type="nucleotide sequence ID" value="NZ_FOUD01000001.1"/>
</dbReference>
<name>A0A1S8DE68_9GAMM</name>
<organism evidence="1 2">
    <name type="scientific">Halopseudomonas pachastrellae</name>
    <dbReference type="NCBI Taxonomy" id="254161"/>
    <lineage>
        <taxon>Bacteria</taxon>
        <taxon>Pseudomonadati</taxon>
        <taxon>Pseudomonadota</taxon>
        <taxon>Gammaproteobacteria</taxon>
        <taxon>Pseudomonadales</taxon>
        <taxon>Pseudomonadaceae</taxon>
        <taxon>Halopseudomonas</taxon>
    </lineage>
</organism>
<dbReference type="STRING" id="254161.SAMN05216256_101123"/>
<evidence type="ECO:0000313" key="1">
    <source>
        <dbReference type="EMBL" id="ONM43159.1"/>
    </source>
</evidence>
<keyword evidence="2" id="KW-1185">Reference proteome</keyword>
<dbReference type="OrthoDB" id="6869119at2"/>
<evidence type="ECO:0000313" key="2">
    <source>
        <dbReference type="Proteomes" id="UP000242847"/>
    </source>
</evidence>
<dbReference type="EMBL" id="MUBC01000035">
    <property type="protein sequence ID" value="ONM43159.1"/>
    <property type="molecule type" value="Genomic_DNA"/>
</dbReference>
<dbReference type="Proteomes" id="UP000242847">
    <property type="component" value="Unassembled WGS sequence"/>
</dbReference>